<dbReference type="GO" id="GO:0000049">
    <property type="term" value="F:tRNA binding"/>
    <property type="evidence" value="ECO:0007669"/>
    <property type="project" value="UniProtKB-UniRule"/>
</dbReference>
<dbReference type="AlphaFoldDB" id="A0A1B9F8V2"/>
<sequence>MNRQTLRPWERIRNSADFTRCFKAGKRKRLPGLTVVYAPNSRGYRRIGLSVGRRIGPAVKRNRVKRILREIFRRNKTIFPDGYDFVFVPREDFLEIKWEEHIRHLRDAFYSS</sequence>
<dbReference type="PANTHER" id="PTHR33992">
    <property type="entry name" value="RIBONUCLEASE P PROTEIN COMPONENT"/>
    <property type="match status" value="1"/>
</dbReference>
<evidence type="ECO:0000256" key="6">
    <source>
        <dbReference type="ARBA" id="ARBA00022884"/>
    </source>
</evidence>
<keyword evidence="6 7" id="KW-0694">RNA-binding</keyword>
<dbReference type="InterPro" id="IPR014721">
    <property type="entry name" value="Ribsml_uS5_D2-typ_fold_subgr"/>
</dbReference>
<dbReference type="RefSeq" id="WP_067615525.1">
    <property type="nucleotide sequence ID" value="NZ_MAGO01000001.1"/>
</dbReference>
<comment type="catalytic activity">
    <reaction evidence="7">
        <text>Endonucleolytic cleavage of RNA, removing 5'-extranucleotides from tRNA precursor.</text>
        <dbReference type="EC" id="3.1.26.5"/>
    </reaction>
</comment>
<proteinExistence type="inferred from homology"/>
<comment type="caution">
    <text evidence="9">The sequence shown here is derived from an EMBL/GenBank/DDBJ whole genome shotgun (WGS) entry which is preliminary data.</text>
</comment>
<dbReference type="OrthoDB" id="9810867at2"/>
<dbReference type="Pfam" id="PF00825">
    <property type="entry name" value="Ribonuclease_P"/>
    <property type="match status" value="1"/>
</dbReference>
<dbReference type="EMBL" id="MAGO01000001">
    <property type="protein sequence ID" value="OCC16378.1"/>
    <property type="molecule type" value="Genomic_DNA"/>
</dbReference>
<reference evidence="9 10" key="1">
    <citation type="submission" date="2016-06" db="EMBL/GenBank/DDBJ databases">
        <title>Respiratory ammonification of nitrate coupled to the oxidation of elemental sulfur in deep-sea autotrophic thermophilic bacteria.</title>
        <authorList>
            <person name="Slobodkina G.B."/>
            <person name="Mardanov A.V."/>
            <person name="Ravin N.V."/>
            <person name="Frolova A.A."/>
            <person name="Viryasiv M.B."/>
            <person name="Chernyh N.A."/>
            <person name="Bonch-Osmolovskaya E.A."/>
            <person name="Slobodkin A.I."/>
        </authorList>
    </citation>
    <scope>NUCLEOTIDE SEQUENCE [LARGE SCALE GENOMIC DNA]</scope>
    <source>
        <strain evidence="9 10">S69</strain>
    </source>
</reference>
<keyword evidence="2 7" id="KW-0819">tRNA processing</keyword>
<comment type="similarity">
    <text evidence="7">Belongs to the RnpA family.</text>
</comment>
<dbReference type="Proteomes" id="UP000093080">
    <property type="component" value="Unassembled WGS sequence"/>
</dbReference>
<dbReference type="PANTHER" id="PTHR33992:SF1">
    <property type="entry name" value="RIBONUCLEASE P PROTEIN COMPONENT"/>
    <property type="match status" value="1"/>
</dbReference>
<evidence type="ECO:0000256" key="3">
    <source>
        <dbReference type="ARBA" id="ARBA00022722"/>
    </source>
</evidence>
<comment type="function">
    <text evidence="1 7">RNaseP catalyzes the removal of the 5'-leader sequence from pre-tRNA to produce the mature 5'-terminus. It can also cleave other RNA substrates such as 4.5S RNA. The protein component plays an auxiliary but essential role in vivo by binding to the 5'-leader sequence and broadening the substrate specificity of the ribozyme.</text>
</comment>
<comment type="subunit">
    <text evidence="7">Consists of a catalytic RNA component (M1 or rnpB) and a protein subunit.</text>
</comment>
<dbReference type="EC" id="3.1.26.5" evidence="7 8"/>
<dbReference type="SUPFAM" id="SSF54211">
    <property type="entry name" value="Ribosomal protein S5 domain 2-like"/>
    <property type="match status" value="1"/>
</dbReference>
<evidence type="ECO:0000313" key="10">
    <source>
        <dbReference type="Proteomes" id="UP000093080"/>
    </source>
</evidence>
<dbReference type="GO" id="GO:0004526">
    <property type="term" value="F:ribonuclease P activity"/>
    <property type="evidence" value="ECO:0007669"/>
    <property type="project" value="UniProtKB-UniRule"/>
</dbReference>
<dbReference type="PROSITE" id="PS00648">
    <property type="entry name" value="RIBONUCLEASE_P"/>
    <property type="match status" value="1"/>
</dbReference>
<organism evidence="9 10">
    <name type="scientific">Dissulfuribacter thermophilus</name>
    <dbReference type="NCBI Taxonomy" id="1156395"/>
    <lineage>
        <taxon>Bacteria</taxon>
        <taxon>Pseudomonadati</taxon>
        <taxon>Thermodesulfobacteriota</taxon>
        <taxon>Dissulfuribacteria</taxon>
        <taxon>Dissulfuribacterales</taxon>
        <taxon>Dissulfuribacteraceae</taxon>
        <taxon>Dissulfuribacter</taxon>
    </lineage>
</organism>
<evidence type="ECO:0000256" key="1">
    <source>
        <dbReference type="ARBA" id="ARBA00002663"/>
    </source>
</evidence>
<evidence type="ECO:0000256" key="7">
    <source>
        <dbReference type="HAMAP-Rule" id="MF_00227"/>
    </source>
</evidence>
<evidence type="ECO:0000256" key="2">
    <source>
        <dbReference type="ARBA" id="ARBA00022694"/>
    </source>
</evidence>
<protein>
    <recommendedName>
        <fullName evidence="7 8">Ribonuclease P protein component</fullName>
        <shortName evidence="7">RNase P protein</shortName>
        <shortName evidence="7">RNaseP protein</shortName>
        <ecNumber evidence="7 8">3.1.26.5</ecNumber>
    </recommendedName>
    <alternativeName>
        <fullName evidence="7">Protein C5</fullName>
    </alternativeName>
</protein>
<keyword evidence="3 7" id="KW-0540">Nuclease</keyword>
<name>A0A1B9F8V2_9BACT</name>
<keyword evidence="10" id="KW-1185">Reference proteome</keyword>
<dbReference type="InterPro" id="IPR020568">
    <property type="entry name" value="Ribosomal_Su5_D2-typ_SF"/>
</dbReference>
<dbReference type="HAMAP" id="MF_00227">
    <property type="entry name" value="RNase_P"/>
    <property type="match status" value="1"/>
</dbReference>
<dbReference type="InterPro" id="IPR020539">
    <property type="entry name" value="RNase_P_CS"/>
</dbReference>
<dbReference type="NCBIfam" id="TIGR00188">
    <property type="entry name" value="rnpA"/>
    <property type="match status" value="1"/>
</dbReference>
<keyword evidence="5 7" id="KW-0378">Hydrolase</keyword>
<dbReference type="STRING" id="1156395.DBT_0195"/>
<evidence type="ECO:0000256" key="5">
    <source>
        <dbReference type="ARBA" id="ARBA00022801"/>
    </source>
</evidence>
<gene>
    <name evidence="7" type="primary">rnpA</name>
    <name evidence="9" type="ORF">DBT_0195</name>
</gene>
<evidence type="ECO:0000256" key="4">
    <source>
        <dbReference type="ARBA" id="ARBA00022759"/>
    </source>
</evidence>
<dbReference type="GO" id="GO:0001682">
    <property type="term" value="P:tRNA 5'-leader removal"/>
    <property type="evidence" value="ECO:0007669"/>
    <property type="project" value="UniProtKB-UniRule"/>
</dbReference>
<dbReference type="GO" id="GO:0042781">
    <property type="term" value="F:3'-tRNA processing endoribonuclease activity"/>
    <property type="evidence" value="ECO:0007669"/>
    <property type="project" value="TreeGrafter"/>
</dbReference>
<dbReference type="Gene3D" id="3.30.230.10">
    <property type="match status" value="1"/>
</dbReference>
<dbReference type="InterPro" id="IPR000100">
    <property type="entry name" value="RNase_P"/>
</dbReference>
<dbReference type="GO" id="GO:0030677">
    <property type="term" value="C:ribonuclease P complex"/>
    <property type="evidence" value="ECO:0007669"/>
    <property type="project" value="TreeGrafter"/>
</dbReference>
<evidence type="ECO:0000313" key="9">
    <source>
        <dbReference type="EMBL" id="OCC16378.1"/>
    </source>
</evidence>
<keyword evidence="4 7" id="KW-0255">Endonuclease</keyword>
<accession>A0A1B9F8V2</accession>
<evidence type="ECO:0000256" key="8">
    <source>
        <dbReference type="NCBIfam" id="TIGR00188"/>
    </source>
</evidence>